<reference evidence="1" key="1">
    <citation type="submission" date="2019-04" db="EMBL/GenBank/DDBJ databases">
        <authorList>
            <person name="Lu J.-B."/>
            <person name="Zhang C.-X."/>
        </authorList>
    </citation>
    <scope>NUCLEOTIDE SEQUENCE</scope>
</reference>
<dbReference type="AlphaFoldDB" id="A0A6G5SX28"/>
<dbReference type="OrthoDB" id="7936313at2759"/>
<proteinExistence type="evidence at transcript level"/>
<dbReference type="EMBL" id="MK775128">
    <property type="protein sequence ID" value="QCP68956.1"/>
    <property type="molecule type" value="mRNA"/>
</dbReference>
<organism evidence="1">
    <name type="scientific">Nilaparvata lugens</name>
    <name type="common">Brown planthopper</name>
    <dbReference type="NCBI Taxonomy" id="108931"/>
    <lineage>
        <taxon>Eukaryota</taxon>
        <taxon>Metazoa</taxon>
        <taxon>Ecdysozoa</taxon>
        <taxon>Arthropoda</taxon>
        <taxon>Hexapoda</taxon>
        <taxon>Insecta</taxon>
        <taxon>Pterygota</taxon>
        <taxon>Neoptera</taxon>
        <taxon>Paraneoptera</taxon>
        <taxon>Hemiptera</taxon>
        <taxon>Auchenorrhyncha</taxon>
        <taxon>Fulgoroidea</taxon>
        <taxon>Delphacidae</taxon>
        <taxon>Delphacinae</taxon>
        <taxon>Nilaparvata</taxon>
    </lineage>
</organism>
<protein>
    <submittedName>
        <fullName evidence="1">Serosal cuticle-related protein 4</fullName>
    </submittedName>
</protein>
<gene>
    <name evidence="1" type="primary">scrp4</name>
</gene>
<sequence length="266" mass="29879">MHIIGNVSWGNDENNKPKIWTMLKNAVTADKTNNITGKVVFNGDVTMKQVRHTDDKLINNINLSHIMKDSLMLNKNNQIVTGEKVFLHHMSCNFMTVTADLLANHINQENILEFNKTLVRKYSTDIVEGHKYFENGFSAFSLKTKGESLVGTLNNVNIDNIVLTEGTPAASAKPVDGCKTFNNPFKTEGIINTEKFNNGNFRRLNKCATLYDEPSTLKGSLVFENDVEVDNELWAQSYCIEGISINLTNAVESFKKTTGYKFNDEV</sequence>
<name>A0A6G5SX28_NILLU</name>
<accession>A0A6G5SX28</accession>
<evidence type="ECO:0000313" key="1">
    <source>
        <dbReference type="EMBL" id="QCP68956.1"/>
    </source>
</evidence>